<keyword evidence="1" id="KW-1133">Transmembrane helix</keyword>
<reference evidence="2 3" key="1">
    <citation type="journal article" date="2019" name="Nat. Ecol. Evol.">
        <title>Megaphylogeny resolves global patterns of mushroom evolution.</title>
        <authorList>
            <person name="Varga T."/>
            <person name="Krizsan K."/>
            <person name="Foldi C."/>
            <person name="Dima B."/>
            <person name="Sanchez-Garcia M."/>
            <person name="Sanchez-Ramirez S."/>
            <person name="Szollosi G.J."/>
            <person name="Szarkandi J.G."/>
            <person name="Papp V."/>
            <person name="Albert L."/>
            <person name="Andreopoulos W."/>
            <person name="Angelini C."/>
            <person name="Antonin V."/>
            <person name="Barry K.W."/>
            <person name="Bougher N.L."/>
            <person name="Buchanan P."/>
            <person name="Buyck B."/>
            <person name="Bense V."/>
            <person name="Catcheside P."/>
            <person name="Chovatia M."/>
            <person name="Cooper J."/>
            <person name="Damon W."/>
            <person name="Desjardin D."/>
            <person name="Finy P."/>
            <person name="Geml J."/>
            <person name="Haridas S."/>
            <person name="Hughes K."/>
            <person name="Justo A."/>
            <person name="Karasinski D."/>
            <person name="Kautmanova I."/>
            <person name="Kiss B."/>
            <person name="Kocsube S."/>
            <person name="Kotiranta H."/>
            <person name="LaButti K.M."/>
            <person name="Lechner B.E."/>
            <person name="Liimatainen K."/>
            <person name="Lipzen A."/>
            <person name="Lukacs Z."/>
            <person name="Mihaltcheva S."/>
            <person name="Morgado L.N."/>
            <person name="Niskanen T."/>
            <person name="Noordeloos M.E."/>
            <person name="Ohm R.A."/>
            <person name="Ortiz-Santana B."/>
            <person name="Ovrebo C."/>
            <person name="Racz N."/>
            <person name="Riley R."/>
            <person name="Savchenko A."/>
            <person name="Shiryaev A."/>
            <person name="Soop K."/>
            <person name="Spirin V."/>
            <person name="Szebenyi C."/>
            <person name="Tomsovsky M."/>
            <person name="Tulloss R.E."/>
            <person name="Uehling J."/>
            <person name="Grigoriev I.V."/>
            <person name="Vagvolgyi C."/>
            <person name="Papp T."/>
            <person name="Martin F.M."/>
            <person name="Miettinen O."/>
            <person name="Hibbett D.S."/>
            <person name="Nagy L.G."/>
        </authorList>
    </citation>
    <scope>NUCLEOTIDE SEQUENCE [LARGE SCALE GENOMIC DNA]</scope>
    <source>
        <strain evidence="2 3">HHB13444</strain>
    </source>
</reference>
<organism evidence="2 3">
    <name type="scientific">Polyporus arcularius HHB13444</name>
    <dbReference type="NCBI Taxonomy" id="1314778"/>
    <lineage>
        <taxon>Eukaryota</taxon>
        <taxon>Fungi</taxon>
        <taxon>Dikarya</taxon>
        <taxon>Basidiomycota</taxon>
        <taxon>Agaricomycotina</taxon>
        <taxon>Agaricomycetes</taxon>
        <taxon>Polyporales</taxon>
        <taxon>Polyporaceae</taxon>
        <taxon>Polyporus</taxon>
    </lineage>
</organism>
<dbReference type="EMBL" id="ML211016">
    <property type="protein sequence ID" value="TFK91598.1"/>
    <property type="molecule type" value="Genomic_DNA"/>
</dbReference>
<keyword evidence="1" id="KW-0472">Membrane</keyword>
<dbReference type="AlphaFoldDB" id="A0A5C3PUT9"/>
<accession>A0A5C3PUT9</accession>
<proteinExistence type="predicted"/>
<dbReference type="InParanoid" id="A0A5C3PUT9"/>
<evidence type="ECO:0000313" key="3">
    <source>
        <dbReference type="Proteomes" id="UP000308197"/>
    </source>
</evidence>
<dbReference type="Proteomes" id="UP000308197">
    <property type="component" value="Unassembled WGS sequence"/>
</dbReference>
<evidence type="ECO:0000256" key="1">
    <source>
        <dbReference type="SAM" id="Phobius"/>
    </source>
</evidence>
<keyword evidence="1" id="KW-0812">Transmembrane</keyword>
<evidence type="ECO:0000313" key="2">
    <source>
        <dbReference type="EMBL" id="TFK91598.1"/>
    </source>
</evidence>
<keyword evidence="3" id="KW-1185">Reference proteome</keyword>
<feature type="transmembrane region" description="Helical" evidence="1">
    <location>
        <begin position="12"/>
        <end position="29"/>
    </location>
</feature>
<gene>
    <name evidence="2" type="ORF">K466DRAFT_582641</name>
</gene>
<protein>
    <submittedName>
        <fullName evidence="2">Uncharacterized protein</fullName>
    </submittedName>
</protein>
<sequence>MFALDPWTECKLVLRFLCFALPFGLGPALRLPASMLGPCDIVFVFIASRFQASGAAPLNAADTYSGLPCGRHLLRLVINAVTSRKSSSAARRQGSTERYQEAVCMWCAWEPDTNLILVYEMRDG</sequence>
<name>A0A5C3PUT9_9APHY</name>